<dbReference type="InterPro" id="IPR000432">
    <property type="entry name" value="DNA_mismatch_repair_MutS_C"/>
</dbReference>
<dbReference type="InterPro" id="IPR007861">
    <property type="entry name" value="DNA_mismatch_repair_MutS_clamp"/>
</dbReference>
<keyword evidence="5 8" id="KW-0234">DNA repair</keyword>
<dbReference type="SMART" id="SM00533">
    <property type="entry name" value="MUTSd"/>
    <property type="match status" value="1"/>
</dbReference>
<dbReference type="PANTHER" id="PTHR11361:SF34">
    <property type="entry name" value="DNA MISMATCH REPAIR PROTEIN MSH1, MITOCHONDRIAL"/>
    <property type="match status" value="1"/>
</dbReference>
<dbReference type="GO" id="GO:0005524">
    <property type="term" value="F:ATP binding"/>
    <property type="evidence" value="ECO:0007669"/>
    <property type="project" value="UniProtKB-UniRule"/>
</dbReference>
<dbReference type="SMART" id="SM00534">
    <property type="entry name" value="MUTSac"/>
    <property type="match status" value="1"/>
</dbReference>
<dbReference type="Pfam" id="PF05192">
    <property type="entry name" value="MutS_III"/>
    <property type="match status" value="1"/>
</dbReference>
<comment type="similarity">
    <text evidence="1 8">Belongs to the DNA mismatch repair MutS family.</text>
</comment>
<evidence type="ECO:0000256" key="2">
    <source>
        <dbReference type="ARBA" id="ARBA00021982"/>
    </source>
</evidence>
<dbReference type="Pfam" id="PF05188">
    <property type="entry name" value="MutS_II"/>
    <property type="match status" value="1"/>
</dbReference>
<gene>
    <name evidence="10" type="primary">mutS</name>
    <name evidence="10" type="ORF">KO353_07340</name>
</gene>
<dbReference type="InterPro" id="IPR005748">
    <property type="entry name" value="DNA_mismatch_repair_MutS"/>
</dbReference>
<dbReference type="GO" id="GO:0006298">
    <property type="term" value="P:mismatch repair"/>
    <property type="evidence" value="ECO:0007669"/>
    <property type="project" value="UniProtKB-UniRule"/>
</dbReference>
<dbReference type="PIRSF" id="PIRSF037677">
    <property type="entry name" value="DNA_mis_repair_Msh6"/>
    <property type="match status" value="1"/>
</dbReference>
<dbReference type="AlphaFoldDB" id="A0A975U551"/>
<comment type="function">
    <text evidence="6">This protein is involved in the repair of mismatches in DNA. It is possible that it carries out the mismatch recognition step. This protein has a weak ATPase activity.</text>
</comment>
<sequence>MFAQWFAAKAAHPDALLFFRMGDFYELFFEDAEAAAPVLDIALTTRGEHAGRPVPMCGVPAANAEPYLARLIRRGFRVAIVEQTETPEEAKARGHRGPLPRAVVRVVTPGTVTEESLLEPGRSAWIAAASPPGEDGLLGLAWADVSTGAFACRSLPARDLAGALAALEPAELLVAEEQASEAALAPWKDRLVALPASRFRPGPAERRLAEAYGVATLEGFGSFTPAELAAAGAIIDYVRSTQAGRLPLLSPLRRETAGTTMAIDVATRRSLGLTPGEGSLLEVIDRTVTAAGARLLAARIAAPSTLSAVITARHDAAGFFLADPGTRDDVRAALRRAPDMARALGRIGLGRGGARDLAAIRDGLDAARAVQAILAAATLPRPTLLARAEAALDPAPPLAERLRRALVPNPPLKATEGEAIAPGYDDALDAARALRDDSRRVVAGLEAAYRAATGIGALRVRHTAQLGYFAEVPEAAGLRLREADPPPIPGLAHRQTMAGTMRFVTTELAELDSRIAAAGAEAEAREAALLAALAEAVRGEAGGIADAAEALAAIDVAAATAALAEAQGWSRPEITADRAFVVEEGRHPVVEAALAAAGGSFVANGVDLSPGGRLWLITGPNMAGKSTFLRQNALIAILAQAGLFVPARSARIGIVDRLFSRVGASDDLARGRSTFMVEMVETAAILNQATPASLVILDEIGRGTATWDGLAIAWAVLEALHDRLRCRALFATHFHELTALAPRLPELRLAQFGAREWRGEVVFLHAIRPGAADRSWGIAVARLAGLPREVTARAAQVLAALEERARGLTPLAEELPLFAAAPRAPPPPALTPVLAALEAADPDSLSPREAHALLVRLKAMLKAPDASEGVG</sequence>
<dbReference type="CDD" id="cd03284">
    <property type="entry name" value="ABC_MutS1"/>
    <property type="match status" value="1"/>
</dbReference>
<keyword evidence="3 8" id="KW-0547">Nucleotide-binding</keyword>
<dbReference type="NCBIfam" id="TIGR01070">
    <property type="entry name" value="mutS1"/>
    <property type="match status" value="1"/>
</dbReference>
<dbReference type="Pfam" id="PF01624">
    <property type="entry name" value="MutS_I"/>
    <property type="match status" value="1"/>
</dbReference>
<evidence type="ECO:0000256" key="5">
    <source>
        <dbReference type="ARBA" id="ARBA00023204"/>
    </source>
</evidence>
<dbReference type="InterPro" id="IPR007695">
    <property type="entry name" value="DNA_mismatch_repair_MutS-lik_N"/>
</dbReference>
<dbReference type="InterPro" id="IPR007696">
    <property type="entry name" value="DNA_mismatch_repair_MutS_core"/>
</dbReference>
<evidence type="ECO:0000256" key="7">
    <source>
        <dbReference type="NCBIfam" id="TIGR01070"/>
    </source>
</evidence>
<evidence type="ECO:0000256" key="1">
    <source>
        <dbReference type="ARBA" id="ARBA00006271"/>
    </source>
</evidence>
<keyword evidence="11" id="KW-1185">Reference proteome</keyword>
<reference evidence="10" key="1">
    <citation type="submission" date="2021-06" db="EMBL/GenBank/DDBJ databases">
        <title>Elioraea tepida, sp. nov., a moderately thermophilic aerobic anoxygenic phototrophic bacterium isolated from an alkaline siliceous hot spring mat community in Yellowstone National Park, WY, USA.</title>
        <authorList>
            <person name="Saini M.K."/>
            <person name="Yoshida S."/>
            <person name="Sebastian A."/>
            <person name="Hirose S."/>
            <person name="Hara E."/>
            <person name="Tamaki H."/>
            <person name="Soulier N.T."/>
            <person name="Albert I."/>
            <person name="Hanada S."/>
            <person name="Bryant D.A."/>
            <person name="Tank M."/>
        </authorList>
    </citation>
    <scope>NUCLEOTIDE SEQUENCE</scope>
    <source>
        <strain evidence="10">MS-P2</strain>
    </source>
</reference>
<evidence type="ECO:0000256" key="3">
    <source>
        <dbReference type="ARBA" id="ARBA00022741"/>
    </source>
</evidence>
<name>A0A975U551_9PROT</name>
<dbReference type="GO" id="GO:0005829">
    <property type="term" value="C:cytosol"/>
    <property type="evidence" value="ECO:0007669"/>
    <property type="project" value="TreeGrafter"/>
</dbReference>
<dbReference type="GO" id="GO:0140664">
    <property type="term" value="F:ATP-dependent DNA damage sensor activity"/>
    <property type="evidence" value="ECO:0007669"/>
    <property type="project" value="InterPro"/>
</dbReference>
<dbReference type="PANTHER" id="PTHR11361">
    <property type="entry name" value="DNA MISMATCH REPAIR PROTEIN MUTS FAMILY MEMBER"/>
    <property type="match status" value="1"/>
</dbReference>
<evidence type="ECO:0000313" key="10">
    <source>
        <dbReference type="EMBL" id="QXM26247.1"/>
    </source>
</evidence>
<dbReference type="GO" id="GO:0030983">
    <property type="term" value="F:mismatched DNA binding"/>
    <property type="evidence" value="ECO:0007669"/>
    <property type="project" value="InterPro"/>
</dbReference>
<keyword evidence="8" id="KW-0227">DNA damage</keyword>
<dbReference type="PROSITE" id="PS00486">
    <property type="entry name" value="DNA_MISMATCH_REPAIR_2"/>
    <property type="match status" value="1"/>
</dbReference>
<evidence type="ECO:0000256" key="6">
    <source>
        <dbReference type="ARBA" id="ARBA00024647"/>
    </source>
</evidence>
<accession>A0A975U551</accession>
<evidence type="ECO:0000313" key="11">
    <source>
        <dbReference type="Proteomes" id="UP000694001"/>
    </source>
</evidence>
<keyword evidence="4" id="KW-0067">ATP-binding</keyword>
<organism evidence="10 11">
    <name type="scientific">Elioraea tepida</name>
    <dbReference type="NCBI Taxonomy" id="2843330"/>
    <lineage>
        <taxon>Bacteria</taxon>
        <taxon>Pseudomonadati</taxon>
        <taxon>Pseudomonadota</taxon>
        <taxon>Alphaproteobacteria</taxon>
        <taxon>Acetobacterales</taxon>
        <taxon>Elioraeaceae</taxon>
        <taxon>Elioraea</taxon>
    </lineage>
</organism>
<dbReference type="Proteomes" id="UP000694001">
    <property type="component" value="Chromosome"/>
</dbReference>
<dbReference type="InterPro" id="IPR045076">
    <property type="entry name" value="MutS"/>
</dbReference>
<feature type="domain" description="DNA mismatch repair proteins mutS family" evidence="9">
    <location>
        <begin position="693"/>
        <end position="709"/>
    </location>
</feature>
<dbReference type="Pfam" id="PF00488">
    <property type="entry name" value="MutS_V"/>
    <property type="match status" value="1"/>
</dbReference>
<evidence type="ECO:0000256" key="8">
    <source>
        <dbReference type="RuleBase" id="RU003756"/>
    </source>
</evidence>
<evidence type="ECO:0000259" key="9">
    <source>
        <dbReference type="PROSITE" id="PS00486"/>
    </source>
</evidence>
<dbReference type="Pfam" id="PF05190">
    <property type="entry name" value="MutS_IV"/>
    <property type="match status" value="1"/>
</dbReference>
<keyword evidence="8" id="KW-0238">DNA-binding</keyword>
<dbReference type="InterPro" id="IPR017261">
    <property type="entry name" value="DNA_mismatch_repair_MutS/MSH"/>
</dbReference>
<dbReference type="KEGG" id="elio:KO353_07340"/>
<evidence type="ECO:0000256" key="4">
    <source>
        <dbReference type="ARBA" id="ARBA00022840"/>
    </source>
</evidence>
<dbReference type="NCBIfam" id="NF003810">
    <property type="entry name" value="PRK05399.1"/>
    <property type="match status" value="1"/>
</dbReference>
<dbReference type="InterPro" id="IPR007860">
    <property type="entry name" value="DNA_mmatch_repair_MutS_con_dom"/>
</dbReference>
<protein>
    <recommendedName>
        <fullName evidence="2 7">DNA mismatch repair protein MutS</fullName>
    </recommendedName>
</protein>
<proteinExistence type="inferred from homology"/>
<dbReference type="EMBL" id="CP076448">
    <property type="protein sequence ID" value="QXM26247.1"/>
    <property type="molecule type" value="Genomic_DNA"/>
</dbReference>